<evidence type="ECO:0000313" key="9">
    <source>
        <dbReference type="Proteomes" id="UP001237448"/>
    </source>
</evidence>
<proteinExistence type="predicted"/>
<dbReference type="PANTHER" id="PTHR48182:SF2">
    <property type="entry name" value="PROTEIN SERAC1"/>
    <property type="match status" value="1"/>
</dbReference>
<keyword evidence="3" id="KW-0256">Endoplasmic reticulum</keyword>
<dbReference type="InterPro" id="IPR000073">
    <property type="entry name" value="AB_hydrolase_1"/>
</dbReference>
<feature type="region of interest" description="Disordered" evidence="5">
    <location>
        <begin position="281"/>
        <end position="302"/>
    </location>
</feature>
<evidence type="ECO:0000259" key="7">
    <source>
        <dbReference type="Pfam" id="PF19976"/>
    </source>
</evidence>
<evidence type="ECO:0000313" key="8">
    <source>
        <dbReference type="EMBL" id="MDQ0396404.1"/>
    </source>
</evidence>
<feature type="domain" description="AB hydrolase-1" evidence="6">
    <location>
        <begin position="34"/>
        <end position="193"/>
    </location>
</feature>
<sequence length="406" mass="45600">MQFGGFFATPNDVGEGGAMKGEWIKRGSPTAPVIVFIHGVLSSGESCWRHPSGAYWPEIVAKDPEMSDLGVYVFTYRTGFFSGSYRLADAVDALKEYLILDGITGLTGIVFVCHSMGGIVVRKYLVSRATELIERHVQVALFLLASPSLGADYADWLKPLAKILGHSQGDALRFARSNIWLADLDRDFLNLKEQGRLSIVGKELIEDRFIAFRWFWRKQVVEPFSGARYFGEPYKVPGSDHFSITKIETEHAIQHRQLRHFITEWRRTKIGATTSHNSIEKSHINPVEPSNDSSPISAHDMESGELQGLNSDVRLSETSLSIVDEAVGPAFHTNPEVTMADPATSHLIDRFWDLDASDRREIVLELGLISDGEINLPEQQRYDTALIRASERNLLDRLEQLVEERE</sequence>
<evidence type="ECO:0000259" key="6">
    <source>
        <dbReference type="Pfam" id="PF12697"/>
    </source>
</evidence>
<feature type="domain" description="GTPase-associated adaptor" evidence="7">
    <location>
        <begin position="344"/>
        <end position="404"/>
    </location>
</feature>
<dbReference type="SUPFAM" id="SSF53474">
    <property type="entry name" value="alpha/beta-Hydrolases"/>
    <property type="match status" value="1"/>
</dbReference>
<name>A0ABU0FQM6_9HYPH</name>
<dbReference type="PANTHER" id="PTHR48182">
    <property type="entry name" value="PROTEIN SERAC1"/>
    <property type="match status" value="1"/>
</dbReference>
<protein>
    <submittedName>
        <fullName evidence="8">Pimeloyl-ACP methyl ester carboxylesterase</fullName>
    </submittedName>
</protein>
<gene>
    <name evidence="8" type="ORF">J3R73_006196</name>
</gene>
<dbReference type="InterPro" id="IPR052374">
    <property type="entry name" value="SERAC1"/>
</dbReference>
<keyword evidence="4" id="KW-0472">Membrane</keyword>
<evidence type="ECO:0000256" key="3">
    <source>
        <dbReference type="ARBA" id="ARBA00022824"/>
    </source>
</evidence>
<dbReference type="InterPro" id="IPR045533">
    <property type="entry name" value="GAAD"/>
</dbReference>
<evidence type="ECO:0000256" key="2">
    <source>
        <dbReference type="ARBA" id="ARBA00004370"/>
    </source>
</evidence>
<comment type="caution">
    <text evidence="8">The sequence shown here is derived from an EMBL/GenBank/DDBJ whole genome shotgun (WGS) entry which is preliminary data.</text>
</comment>
<dbReference type="Pfam" id="PF19976">
    <property type="entry name" value="GAAD"/>
    <property type="match status" value="1"/>
</dbReference>
<evidence type="ECO:0000256" key="5">
    <source>
        <dbReference type="SAM" id="MobiDB-lite"/>
    </source>
</evidence>
<dbReference type="Gene3D" id="3.40.50.1820">
    <property type="entry name" value="alpha/beta hydrolase"/>
    <property type="match status" value="1"/>
</dbReference>
<dbReference type="RefSeq" id="WP_307436636.1">
    <property type="nucleotide sequence ID" value="NZ_JAUSVK010000001.1"/>
</dbReference>
<dbReference type="EMBL" id="JAUSVK010000001">
    <property type="protein sequence ID" value="MDQ0396404.1"/>
    <property type="molecule type" value="Genomic_DNA"/>
</dbReference>
<dbReference type="Proteomes" id="UP001237448">
    <property type="component" value="Unassembled WGS sequence"/>
</dbReference>
<keyword evidence="9" id="KW-1185">Reference proteome</keyword>
<evidence type="ECO:0000256" key="1">
    <source>
        <dbReference type="ARBA" id="ARBA00004240"/>
    </source>
</evidence>
<accession>A0ABU0FQM6</accession>
<evidence type="ECO:0000256" key="4">
    <source>
        <dbReference type="ARBA" id="ARBA00023136"/>
    </source>
</evidence>
<organism evidence="8 9">
    <name type="scientific">Labrys monachus</name>
    <dbReference type="NCBI Taxonomy" id="217067"/>
    <lineage>
        <taxon>Bacteria</taxon>
        <taxon>Pseudomonadati</taxon>
        <taxon>Pseudomonadota</taxon>
        <taxon>Alphaproteobacteria</taxon>
        <taxon>Hyphomicrobiales</taxon>
        <taxon>Xanthobacteraceae</taxon>
        <taxon>Labrys</taxon>
    </lineage>
</organism>
<dbReference type="Pfam" id="PF12697">
    <property type="entry name" value="Abhydrolase_6"/>
    <property type="match status" value="1"/>
</dbReference>
<dbReference type="InterPro" id="IPR029058">
    <property type="entry name" value="AB_hydrolase_fold"/>
</dbReference>
<comment type="subcellular location">
    <subcellularLocation>
        <location evidence="1">Endoplasmic reticulum</location>
    </subcellularLocation>
    <subcellularLocation>
        <location evidence="2">Membrane</location>
    </subcellularLocation>
</comment>
<reference evidence="8 9" key="1">
    <citation type="submission" date="2023-07" db="EMBL/GenBank/DDBJ databases">
        <title>Genomic Encyclopedia of Type Strains, Phase IV (KMG-IV): sequencing the most valuable type-strain genomes for metagenomic binning, comparative biology and taxonomic classification.</title>
        <authorList>
            <person name="Goeker M."/>
        </authorList>
    </citation>
    <scope>NUCLEOTIDE SEQUENCE [LARGE SCALE GENOMIC DNA]</scope>
    <source>
        <strain evidence="8 9">DSM 5896</strain>
    </source>
</reference>